<evidence type="ECO:0000313" key="1">
    <source>
        <dbReference type="EMBL" id="QQK07413.1"/>
    </source>
</evidence>
<accession>A0AC61MSY0</accession>
<keyword evidence="1" id="KW-0808">Transferase</keyword>
<keyword evidence="1" id="KW-0548">Nucleotidyltransferase</keyword>
<keyword evidence="2" id="KW-1185">Reference proteome</keyword>
<dbReference type="EMBL" id="CP066744">
    <property type="protein sequence ID" value="QQK07413.1"/>
    <property type="molecule type" value="Genomic_DNA"/>
</dbReference>
<gene>
    <name evidence="1" type="primary">dinB</name>
    <name evidence="1" type="ORF">JFY71_08835</name>
</gene>
<dbReference type="Proteomes" id="UP000595814">
    <property type="component" value="Chromosome"/>
</dbReference>
<protein>
    <submittedName>
        <fullName evidence="1">DNA polymerase IV</fullName>
        <ecNumber evidence="1">2.7.7.7</ecNumber>
    </submittedName>
</protein>
<name>A0AC61MSY0_9FIRM</name>
<evidence type="ECO:0000313" key="2">
    <source>
        <dbReference type="Proteomes" id="UP000595814"/>
    </source>
</evidence>
<reference evidence="1 2" key="1">
    <citation type="journal article" date="2022" name="Int. J. Syst. Evol. Microbiol.">
        <title>Miniphocaeibacter halophilus sp. nov., an ammonium-tolerant acetate-producing bacterium isolated from a biogas system.</title>
        <authorList>
            <person name="Schnurer A."/>
            <person name="Singh A."/>
            <person name="Bi S."/>
            <person name="Qiao W."/>
            <person name="Westerholm M."/>
        </authorList>
    </citation>
    <scope>NUCLEOTIDE SEQUENCE [LARGE SCALE GENOMIC DNA]</scope>
    <source>
        <strain evidence="1 2">AMB_01</strain>
    </source>
</reference>
<sequence>MNRKNRVILHSDMNSFYASVELIDYPQYKGLPLAVGGDEENRHGIILAKTLEAKKMGVKTGEAIWEAKKKCPNLIILPPHYEKYLYYSKKAHDIYYDYTNQVEPYGMDECWLDVTGSIKLFESGEKIAEEIRNRIKKELSLTVSIGVSFNKVFAKLGSDMKKPDAVTIINKENFKNIVWPLKCEELIMVGKATKKKLNKIGIKTIGDIAKTKVNILKNILGINGVKLWKWANGIDDSEVRDYHYKSSVKTIGHGITTKSDLVNDNEVRDVFQELAQDISRKLIEYELLATGVAINVRSNLLTRKTFQKKLAYPTFSSLELTEAAMELFKQYDWNSNLRTLTIRAIDLIDDNYAFQVCMFENIKEHERNIKLENTIYSIRKKHGENCITYCNLLVNDKMPTDDREKVIMPYSYN</sequence>
<organism evidence="1 2">
    <name type="scientific">Miniphocaeibacter halophilus</name>
    <dbReference type="NCBI Taxonomy" id="2931922"/>
    <lineage>
        <taxon>Bacteria</taxon>
        <taxon>Bacillati</taxon>
        <taxon>Bacillota</taxon>
        <taxon>Tissierellia</taxon>
        <taxon>Tissierellales</taxon>
        <taxon>Peptoniphilaceae</taxon>
        <taxon>Miniphocaeibacter</taxon>
    </lineage>
</organism>
<proteinExistence type="predicted"/>
<dbReference type="EC" id="2.7.7.7" evidence="1"/>